<keyword evidence="1" id="KW-1133">Transmembrane helix</keyword>
<sequence>MLCSFFYSILIFLICLVLPVLKLIFLILSIIVVLTFIKDKKYGLFMKNSSYGLLIKNKESNDVENSEWKSNVIQQYKLHLRIIQLGLTIIIFDYLLNIIVNAAVLWKSMQ</sequence>
<comment type="caution">
    <text evidence="2">The sequence shown here is derived from an EMBL/GenBank/DDBJ whole genome shotgun (WGS) entry which is preliminary data.</text>
</comment>
<reference evidence="2 3" key="1">
    <citation type="journal article" date="2016" name="Appl. Microbiol. Biotechnol.">
        <title>Adhesion of the genome-sequenced Lactococcus lactis subsp. cremoris IBB477 strain is mediated by specific molecular determinants.</title>
        <authorList>
            <person name="Radziwill-Bienkowska J.M."/>
            <person name="Le D.T."/>
            <person name="Szczesny P."/>
            <person name="Duviau M.P."/>
            <person name="Aleksandrzak-Piekarczyk T."/>
            <person name="Loubiere P."/>
            <person name="Mercier-Bonin M."/>
            <person name="Bardowski J.K."/>
            <person name="Kowalczyk M."/>
        </authorList>
    </citation>
    <scope>NUCLEOTIDE SEQUENCE [LARGE SCALE GENOMIC DNA]</scope>
    <source>
        <strain evidence="2 3">IBB477</strain>
    </source>
</reference>
<gene>
    <name evidence="2" type="ORF">AJ89_10315</name>
</gene>
<evidence type="ECO:0000256" key="1">
    <source>
        <dbReference type="SAM" id="Phobius"/>
    </source>
</evidence>
<keyword evidence="1" id="KW-0472">Membrane</keyword>
<dbReference type="Proteomes" id="UP000176236">
    <property type="component" value="Chromosome"/>
</dbReference>
<proteinExistence type="predicted"/>
<feature type="transmembrane region" description="Helical" evidence="1">
    <location>
        <begin position="6"/>
        <end position="37"/>
    </location>
</feature>
<dbReference type="AlphaFoldDB" id="A0A1E7G2F5"/>
<organism evidence="2 3">
    <name type="scientific">Lactococcus cremoris subsp. cremoris IBB477</name>
    <dbReference type="NCBI Taxonomy" id="1449093"/>
    <lineage>
        <taxon>Bacteria</taxon>
        <taxon>Bacillati</taxon>
        <taxon>Bacillota</taxon>
        <taxon>Bacilli</taxon>
        <taxon>Lactobacillales</taxon>
        <taxon>Streptococcaceae</taxon>
        <taxon>Lactococcus</taxon>
        <taxon>Lactococcus cremoris subsp. cremoris</taxon>
    </lineage>
</organism>
<name>A0A1E7G2F5_LACLC</name>
<feature type="transmembrane region" description="Helical" evidence="1">
    <location>
        <begin position="85"/>
        <end position="106"/>
    </location>
</feature>
<dbReference type="EMBL" id="JMMZ01000029">
    <property type="protein sequence ID" value="OEU39111.1"/>
    <property type="molecule type" value="Genomic_DNA"/>
</dbReference>
<evidence type="ECO:0000313" key="3">
    <source>
        <dbReference type="Proteomes" id="UP000176236"/>
    </source>
</evidence>
<keyword evidence="1" id="KW-0812">Transmembrane</keyword>
<protein>
    <submittedName>
        <fullName evidence="2">Uncharacterized protein</fullName>
    </submittedName>
</protein>
<evidence type="ECO:0000313" key="2">
    <source>
        <dbReference type="EMBL" id="OEU39111.1"/>
    </source>
</evidence>
<accession>A0A1E7G2F5</accession>